<dbReference type="Proteomes" id="UP000281726">
    <property type="component" value="Unassembled WGS sequence"/>
</dbReference>
<dbReference type="EMBL" id="RBAK01000027">
    <property type="protein sequence ID" value="RKN37680.1"/>
    <property type="molecule type" value="Genomic_DNA"/>
</dbReference>
<dbReference type="Pfam" id="PF12728">
    <property type="entry name" value="HTH_17"/>
    <property type="match status" value="1"/>
</dbReference>
<name>A0A3A9YNU1_9ACTN</name>
<evidence type="ECO:0000259" key="1">
    <source>
        <dbReference type="Pfam" id="PF12728"/>
    </source>
</evidence>
<evidence type="ECO:0000313" key="3">
    <source>
        <dbReference type="Proteomes" id="UP000281726"/>
    </source>
</evidence>
<evidence type="ECO:0000313" key="2">
    <source>
        <dbReference type="EMBL" id="RKN37680.1"/>
    </source>
</evidence>
<dbReference type="InterPro" id="IPR009061">
    <property type="entry name" value="DNA-bd_dom_put_sf"/>
</dbReference>
<comment type="caution">
    <text evidence="2">The sequence shown here is derived from an EMBL/GenBank/DDBJ whole genome shotgun (WGS) entry which is preliminary data.</text>
</comment>
<keyword evidence="3" id="KW-1185">Reference proteome</keyword>
<dbReference type="SUPFAM" id="SSF46955">
    <property type="entry name" value="Putative DNA-binding domain"/>
    <property type="match status" value="1"/>
</dbReference>
<dbReference type="InterPro" id="IPR041657">
    <property type="entry name" value="HTH_17"/>
</dbReference>
<dbReference type="Gene3D" id="1.10.1660.10">
    <property type="match status" value="1"/>
</dbReference>
<dbReference type="AlphaFoldDB" id="A0A3A9YNU1"/>
<accession>A0A3A9YNU1</accession>
<sequence length="58" mass="6485">MTTREVATLFGVHPKTVLRWVNSGTLVAGRTVGGHLRFARGAVREKLAERHISYAPRR</sequence>
<reference evidence="2 3" key="1">
    <citation type="journal article" date="2004" name="Syst. Appl. Microbiol.">
        <title>Cryptoendolithic actinomycetes from antarctic sandstone rock samples: Micromonospora endolithica sp. nov. and two isolates related to Micromonospora coerulea Jensen 1932.</title>
        <authorList>
            <person name="Hirsch P."/>
            <person name="Mevs U."/>
            <person name="Kroppenstedt R.M."/>
            <person name="Schumann P."/>
            <person name="Stackebrandt E."/>
        </authorList>
    </citation>
    <scope>NUCLEOTIDE SEQUENCE [LARGE SCALE GENOMIC DNA]</scope>
    <source>
        <strain evidence="2 3">JCM 12677</strain>
    </source>
</reference>
<organism evidence="2 3">
    <name type="scientific">Micromonospora endolithica</name>
    <dbReference type="NCBI Taxonomy" id="230091"/>
    <lineage>
        <taxon>Bacteria</taxon>
        <taxon>Bacillati</taxon>
        <taxon>Actinomycetota</taxon>
        <taxon>Actinomycetes</taxon>
        <taxon>Micromonosporales</taxon>
        <taxon>Micromonosporaceae</taxon>
        <taxon>Micromonospora</taxon>
    </lineage>
</organism>
<feature type="domain" description="Helix-turn-helix" evidence="1">
    <location>
        <begin position="1"/>
        <end position="50"/>
    </location>
</feature>
<protein>
    <submittedName>
        <fullName evidence="2">Helix-turn-helix domain-containing protein</fullName>
    </submittedName>
</protein>
<gene>
    <name evidence="2" type="ORF">D7223_32235</name>
</gene>
<proteinExistence type="predicted"/>
<dbReference type="GO" id="GO:0003677">
    <property type="term" value="F:DNA binding"/>
    <property type="evidence" value="ECO:0007669"/>
    <property type="project" value="InterPro"/>
</dbReference>
<dbReference type="NCBIfam" id="TIGR01764">
    <property type="entry name" value="excise"/>
    <property type="match status" value="1"/>
</dbReference>
<dbReference type="InterPro" id="IPR010093">
    <property type="entry name" value="SinI_DNA-bd"/>
</dbReference>
<dbReference type="OrthoDB" id="4469055at2"/>